<gene>
    <name evidence="2" type="primary">LOC109020646</name>
</gene>
<name>A0A2I4HRH1_JUGRE</name>
<dbReference type="GO" id="GO:0003824">
    <property type="term" value="F:catalytic activity"/>
    <property type="evidence" value="ECO:0007669"/>
    <property type="project" value="InterPro"/>
</dbReference>
<proteinExistence type="predicted"/>
<evidence type="ECO:0000313" key="2">
    <source>
        <dbReference type="RefSeq" id="XP_018858738.2"/>
    </source>
</evidence>
<dbReference type="InterPro" id="IPR005135">
    <property type="entry name" value="Endo/exonuclease/phosphatase"/>
</dbReference>
<dbReference type="Gene3D" id="3.60.10.10">
    <property type="entry name" value="Endonuclease/exonuclease/phosphatase"/>
    <property type="match status" value="1"/>
</dbReference>
<dbReference type="Pfam" id="PF03372">
    <property type="entry name" value="Exo_endo_phos"/>
    <property type="match status" value="1"/>
</dbReference>
<dbReference type="SUPFAM" id="SSF56219">
    <property type="entry name" value="DNase I-like"/>
    <property type="match status" value="1"/>
</dbReference>
<dbReference type="OrthoDB" id="1750221at2759"/>
<dbReference type="Gramene" id="Jr09_01970_p1">
    <property type="protein sequence ID" value="cds.Jr09_01970_p1"/>
    <property type="gene ID" value="Jr09_01970"/>
</dbReference>
<dbReference type="Proteomes" id="UP000235220">
    <property type="component" value="Chromosome 9"/>
</dbReference>
<dbReference type="PANTHER" id="PTHR33710">
    <property type="entry name" value="BNAC02G09200D PROTEIN"/>
    <property type="match status" value="1"/>
</dbReference>
<dbReference type="PANTHER" id="PTHR33710:SF62">
    <property type="entry name" value="DUF4283 DOMAIN PROTEIN"/>
    <property type="match status" value="1"/>
</dbReference>
<sequence>MKICSWNARGLGNPRGIRTLCDLIQREGPDVVFLQETRLSTREVESCKYKLGFQNCLAISPADVDLLVINYSFNHIDVVIKDPNLRMGHWFLTAIYGFPETHLRHQTWRLLRLLCRVNDDPWMVMGDFNELMYSHEKCGGRPRPDNQLYTFREVVEDCNLSDLGFSGPKFTWSNRRHGDQCISERIDRFLVNSVWLDSFPNARVAHGVVAYLDHLPIWVNLEGATFPRYVKKSFKFEAMWVGEKACEDIIKGVCERGVGPTTMDVVSGLINECGAQLQGWNKQCFGNVQT</sequence>
<dbReference type="STRING" id="51240.A0A2I4HRH1"/>
<dbReference type="KEGG" id="jre:109020646"/>
<protein>
    <submittedName>
        <fullName evidence="2">Uncharacterized protein LOC109020646</fullName>
    </submittedName>
</protein>
<dbReference type="AlphaFoldDB" id="A0A2I4HRH1"/>
<evidence type="ECO:0000313" key="1">
    <source>
        <dbReference type="Proteomes" id="UP000235220"/>
    </source>
</evidence>
<dbReference type="RefSeq" id="XP_018858738.2">
    <property type="nucleotide sequence ID" value="XM_019003193.2"/>
</dbReference>
<dbReference type="GeneID" id="109020646"/>
<organism evidence="1 2">
    <name type="scientific">Juglans regia</name>
    <name type="common">English walnut</name>
    <dbReference type="NCBI Taxonomy" id="51240"/>
    <lineage>
        <taxon>Eukaryota</taxon>
        <taxon>Viridiplantae</taxon>
        <taxon>Streptophyta</taxon>
        <taxon>Embryophyta</taxon>
        <taxon>Tracheophyta</taxon>
        <taxon>Spermatophyta</taxon>
        <taxon>Magnoliopsida</taxon>
        <taxon>eudicotyledons</taxon>
        <taxon>Gunneridae</taxon>
        <taxon>Pentapetalae</taxon>
        <taxon>rosids</taxon>
        <taxon>fabids</taxon>
        <taxon>Fagales</taxon>
        <taxon>Juglandaceae</taxon>
        <taxon>Juglans</taxon>
    </lineage>
</organism>
<keyword evidence="1" id="KW-1185">Reference proteome</keyword>
<reference evidence="2" key="1">
    <citation type="submission" date="2025-08" db="UniProtKB">
        <authorList>
            <consortium name="RefSeq"/>
        </authorList>
    </citation>
    <scope>IDENTIFICATION</scope>
    <source>
        <tissue evidence="2">Leaves</tissue>
    </source>
</reference>
<accession>A0A2I4HRH1</accession>
<dbReference type="InterPro" id="IPR036691">
    <property type="entry name" value="Endo/exonu/phosph_ase_sf"/>
</dbReference>